<keyword evidence="1" id="KW-0732">Signal</keyword>
<keyword evidence="3" id="KW-1185">Reference proteome</keyword>
<proteinExistence type="predicted"/>
<comment type="caution">
    <text evidence="2">The sequence shown here is derived from an EMBL/GenBank/DDBJ whole genome shotgun (WGS) entry which is preliminary data.</text>
</comment>
<dbReference type="OrthoDB" id="7791409at2"/>
<feature type="chain" id="PRO_5019474320" description="DUF2125 domain-containing protein" evidence="1">
    <location>
        <begin position="27"/>
        <end position="525"/>
    </location>
</feature>
<dbReference type="AlphaFoldDB" id="A0A418ZV38"/>
<dbReference type="Proteomes" id="UP000285530">
    <property type="component" value="Unassembled WGS sequence"/>
</dbReference>
<dbReference type="EMBL" id="QZEV01000041">
    <property type="protein sequence ID" value="RJL04085.1"/>
    <property type="molecule type" value="Genomic_DNA"/>
</dbReference>
<organism evidence="2 3">
    <name type="scientific">Paracoccus aestuarii</name>
    <dbReference type="NCBI Taxonomy" id="453842"/>
    <lineage>
        <taxon>Bacteria</taxon>
        <taxon>Pseudomonadati</taxon>
        <taxon>Pseudomonadota</taxon>
        <taxon>Alphaproteobacteria</taxon>
        <taxon>Rhodobacterales</taxon>
        <taxon>Paracoccaceae</taxon>
        <taxon>Paracoccus</taxon>
    </lineage>
</organism>
<evidence type="ECO:0000313" key="2">
    <source>
        <dbReference type="EMBL" id="RJL04085.1"/>
    </source>
</evidence>
<reference evidence="2 3" key="1">
    <citation type="submission" date="2018-09" db="EMBL/GenBank/DDBJ databases">
        <title>Paracoccus onubensis nov. sp. a moderate halophilic bacterium isolated from Gruta de las Maravillas (Aracena, Spain).</title>
        <authorList>
            <person name="Jurado V."/>
            <person name="Gutierrez-Patricio S."/>
            <person name="Gonzalez-Pimentel J.L."/>
            <person name="Laiz L."/>
            <person name="Saiz-Jimenez C."/>
        </authorList>
    </citation>
    <scope>NUCLEOTIDE SEQUENCE [LARGE SCALE GENOMIC DNA]</scope>
    <source>
        <strain evidence="2 3">DSM 19484</strain>
    </source>
</reference>
<protein>
    <recommendedName>
        <fullName evidence="4">DUF2125 domain-containing protein</fullName>
    </recommendedName>
</protein>
<evidence type="ECO:0008006" key="4">
    <source>
        <dbReference type="Google" id="ProtNLM"/>
    </source>
</evidence>
<evidence type="ECO:0000256" key="1">
    <source>
        <dbReference type="SAM" id="SignalP"/>
    </source>
</evidence>
<feature type="signal peptide" evidence="1">
    <location>
        <begin position="1"/>
        <end position="26"/>
    </location>
</feature>
<gene>
    <name evidence="2" type="ORF">D3P06_09490</name>
</gene>
<sequence length="525" mass="54840">MNRPHATTALASSALALILAAGPALADVTPAEVWQNLRSSYEQMGYQVDVGAEDASDQALSLTDVVLRSQADGQDAPDMAFTMPRIDLMPVGDGTVRSVIEGQMLLEMRNRDAEGGPAGFALTMDAPGNETLSSGTPQDMRHDYVMPSMTLQGRALDDENEVPLNATLTNVTGSQSVTTGDDGASAQTYTGRADQLTMNIAAAGPSDVEGEDGEADGEAGGTDRFTAEFTIADLEIEGQGNSPAGQTDFNNRPSEALQAGFAAGGTVGMGATSGSFTATSRMADGEQRDSAGSFEAASGSLAIGIGAEGLSYEGGLTDIRTRITSSDMPFPIAYAARENRFLLSMPVLAGDEAQPFALRYVLDGLMLDDEVWAALDPETALPRDPASLTVDLSGEALVTRNFLDTEPEADADPQEAPPVPLLPRSLTINDLSLAALGASADLSGALTFGDDPSQPVGSLTGNFAGINGLLDRLVQMGVLPQDQLMGPRMMMAMFARPVDGDPDRLQTEIEFREGGSIFANGQQIQ</sequence>
<evidence type="ECO:0000313" key="3">
    <source>
        <dbReference type="Proteomes" id="UP000285530"/>
    </source>
</evidence>
<name>A0A418ZV38_9RHOB</name>
<accession>A0A418ZV38</accession>
<dbReference type="RefSeq" id="WP_119886346.1">
    <property type="nucleotide sequence ID" value="NZ_CP067169.1"/>
</dbReference>